<proteinExistence type="predicted"/>
<keyword evidence="4" id="KW-1185">Reference proteome</keyword>
<gene>
    <name evidence="3" type="ORF">LG34_06305</name>
</gene>
<feature type="signal peptide" evidence="1">
    <location>
        <begin position="1"/>
        <end position="25"/>
    </location>
</feature>
<reference evidence="3 4" key="1">
    <citation type="submission" date="2014-09" db="EMBL/GenBank/DDBJ databases">
        <title>Butyrate-producing bacteria isolated from human gut.</title>
        <authorList>
            <person name="Zhang Q."/>
            <person name="Zhao L."/>
        </authorList>
    </citation>
    <scope>NUCLEOTIDE SEQUENCE [LARGE SCALE GENOMIC DNA]</scope>
    <source>
        <strain evidence="3 4">21</strain>
    </source>
</reference>
<keyword evidence="1" id="KW-0732">Signal</keyword>
<dbReference type="AlphaFoldDB" id="A0A2V1JQD0"/>
<comment type="caution">
    <text evidence="3">The sequence shown here is derived from an EMBL/GenBank/DDBJ whole genome shotgun (WGS) entry which is preliminary data.</text>
</comment>
<feature type="domain" description="SH3b" evidence="2">
    <location>
        <begin position="42"/>
        <end position="104"/>
    </location>
</feature>
<dbReference type="SMART" id="SM00287">
    <property type="entry name" value="SH3b"/>
    <property type="match status" value="1"/>
</dbReference>
<evidence type="ECO:0000259" key="2">
    <source>
        <dbReference type="SMART" id="SM00287"/>
    </source>
</evidence>
<dbReference type="InterPro" id="IPR003646">
    <property type="entry name" value="SH3-like_bac-type"/>
</dbReference>
<dbReference type="RefSeq" id="WP_109215284.1">
    <property type="nucleotide sequence ID" value="NZ_JRFU01000061.1"/>
</dbReference>
<name>A0A2V1JQD0_EUBRA</name>
<dbReference type="Proteomes" id="UP000245288">
    <property type="component" value="Unassembled WGS sequence"/>
</dbReference>
<evidence type="ECO:0000256" key="1">
    <source>
        <dbReference type="SAM" id="SignalP"/>
    </source>
</evidence>
<evidence type="ECO:0000313" key="3">
    <source>
        <dbReference type="EMBL" id="PWE87132.1"/>
    </source>
</evidence>
<dbReference type="OrthoDB" id="1936859at2"/>
<sequence>MILRKIRAFAMVTLLSLSICRPINASATTAGISLVTIQLLKPTYIGYTTASVNVRLSPSTDSEILDTYIFNTQIEYSDYDDEWVSINHDGQTGYLYKSYISKQSCAYIDYDAPETSGYKSFMDYNMITDRSSAQYILQNTEAYTGKFGIRQVDGRYCVAIGSYFTSEIGTWFDLVLMNGTVIPCILADQKDDNDTDSANIVTKHNGCMSEFVIDWDNLNRSAMRDGDISSCTESWNSPVDYVRVYEKED</sequence>
<feature type="chain" id="PRO_5039055225" description="SH3b domain-containing protein" evidence="1">
    <location>
        <begin position="26"/>
        <end position="249"/>
    </location>
</feature>
<accession>A0A2V1JQD0</accession>
<protein>
    <recommendedName>
        <fullName evidence="2">SH3b domain-containing protein</fullName>
    </recommendedName>
</protein>
<dbReference type="Pfam" id="PF08239">
    <property type="entry name" value="SH3_3"/>
    <property type="match status" value="1"/>
</dbReference>
<evidence type="ECO:0000313" key="4">
    <source>
        <dbReference type="Proteomes" id="UP000245288"/>
    </source>
</evidence>
<organism evidence="3 4">
    <name type="scientific">Eubacterium ramulus</name>
    <dbReference type="NCBI Taxonomy" id="39490"/>
    <lineage>
        <taxon>Bacteria</taxon>
        <taxon>Bacillati</taxon>
        <taxon>Bacillota</taxon>
        <taxon>Clostridia</taxon>
        <taxon>Eubacteriales</taxon>
        <taxon>Eubacteriaceae</taxon>
        <taxon>Eubacterium</taxon>
    </lineage>
</organism>
<dbReference type="Gene3D" id="2.30.30.40">
    <property type="entry name" value="SH3 Domains"/>
    <property type="match status" value="1"/>
</dbReference>
<dbReference type="EMBL" id="JRFU01000061">
    <property type="protein sequence ID" value="PWE87132.1"/>
    <property type="molecule type" value="Genomic_DNA"/>
</dbReference>